<gene>
    <name evidence="1" type="ORF">SDC9_33816</name>
</gene>
<name>A0A644V8X0_9ZZZZ</name>
<comment type="caution">
    <text evidence="1">The sequence shown here is derived from an EMBL/GenBank/DDBJ whole genome shotgun (WGS) entry which is preliminary data.</text>
</comment>
<dbReference type="EMBL" id="VSSQ01000245">
    <property type="protein sequence ID" value="MPL87806.1"/>
    <property type="molecule type" value="Genomic_DNA"/>
</dbReference>
<accession>A0A644V8X0</accession>
<protein>
    <submittedName>
        <fullName evidence="1">Uncharacterized protein</fullName>
    </submittedName>
</protein>
<evidence type="ECO:0000313" key="1">
    <source>
        <dbReference type="EMBL" id="MPL87806.1"/>
    </source>
</evidence>
<organism evidence="1">
    <name type="scientific">bioreactor metagenome</name>
    <dbReference type="NCBI Taxonomy" id="1076179"/>
    <lineage>
        <taxon>unclassified sequences</taxon>
        <taxon>metagenomes</taxon>
        <taxon>ecological metagenomes</taxon>
    </lineage>
</organism>
<reference evidence="1" key="1">
    <citation type="submission" date="2019-08" db="EMBL/GenBank/DDBJ databases">
        <authorList>
            <person name="Kucharzyk K."/>
            <person name="Murdoch R.W."/>
            <person name="Higgins S."/>
            <person name="Loffler F."/>
        </authorList>
    </citation>
    <scope>NUCLEOTIDE SEQUENCE</scope>
</reference>
<dbReference type="AlphaFoldDB" id="A0A644V8X0"/>
<sequence length="426" mass="48965">MFRNLIKKSEPEIIVIKPPVSHQNEWGGDGLVFYVKNGKGLLSTKYGYLEKEALATLVYGNTPLIKFQADEAYFCPTCEKLVAAGYGLEMSDQKVISELREVLNHKFISLEKSLENLQFLLGLLPSGYYALVDTELCPTDGNGEFFWKLNNKPTYNKASCPIYVGDGLWSHGIPYYILPTQPPSHYNPKQAEFYRNNDDYRAIAYHMDGYLCALIDGHHKAVAAAMDKKKLRAMVIIPTSSVSMPNDNQNYKGGISINGILLDPDELITPMEQIMKSFKLGQLNKGETEKYLSMRNTDFDKNYEWPQQILEVEKVFPDALTVARQQWAGDTSDERLDRILRNQEVVSDQDALNIAVALFFLRNPRFKEMAFYFCRNYSYAPVWYKIYGLLAEIKDEEVENFFVDYLIEDDKEHPDIKKIIDKYFLA</sequence>
<proteinExistence type="predicted"/>